<comment type="caution">
    <text evidence="2">The sequence shown here is derived from an EMBL/GenBank/DDBJ whole genome shotgun (WGS) entry which is preliminary data.</text>
</comment>
<dbReference type="AlphaFoldDB" id="A0A943D7G9"/>
<evidence type="ECO:0000313" key="3">
    <source>
        <dbReference type="Proteomes" id="UP000759273"/>
    </source>
</evidence>
<evidence type="ECO:0000313" key="2">
    <source>
        <dbReference type="EMBL" id="MBS5331412.1"/>
    </source>
</evidence>
<feature type="transmembrane region" description="Helical" evidence="1">
    <location>
        <begin position="21"/>
        <end position="42"/>
    </location>
</feature>
<dbReference type="EMBL" id="JAGZGG010000004">
    <property type="protein sequence ID" value="MBS5331412.1"/>
    <property type="molecule type" value="Genomic_DNA"/>
</dbReference>
<feature type="transmembrane region" description="Helical" evidence="1">
    <location>
        <begin position="168"/>
        <end position="192"/>
    </location>
</feature>
<gene>
    <name evidence="2" type="ORF">KHY36_02655</name>
</gene>
<keyword evidence="1" id="KW-0812">Transmembrane</keyword>
<evidence type="ECO:0000256" key="1">
    <source>
        <dbReference type="SAM" id="Phobius"/>
    </source>
</evidence>
<proteinExistence type="predicted"/>
<reference evidence="2" key="1">
    <citation type="submission" date="2021-02" db="EMBL/GenBank/DDBJ databases">
        <title>Infant gut strain persistence is associated with maternal origin, phylogeny, and functional potential including surface adhesion and iron acquisition.</title>
        <authorList>
            <person name="Lou Y.C."/>
        </authorList>
    </citation>
    <scope>NUCLEOTIDE SEQUENCE</scope>
    <source>
        <strain evidence="2">L3_101_000M1_dasL3_101_000M1_concoct_87</strain>
    </source>
</reference>
<dbReference type="Pfam" id="PF14264">
    <property type="entry name" value="Glucos_trans_II"/>
    <property type="match status" value="1"/>
</dbReference>
<feature type="transmembrane region" description="Helical" evidence="1">
    <location>
        <begin position="281"/>
        <end position="302"/>
    </location>
</feature>
<feature type="transmembrane region" description="Helical" evidence="1">
    <location>
        <begin position="249"/>
        <end position="269"/>
    </location>
</feature>
<protein>
    <submittedName>
        <fullName evidence="2">Glucosyltransferase domain-containing protein</fullName>
    </submittedName>
</protein>
<organism evidence="2 3">
    <name type="scientific">Subdoligranulum variabile</name>
    <dbReference type="NCBI Taxonomy" id="214851"/>
    <lineage>
        <taxon>Bacteria</taxon>
        <taxon>Bacillati</taxon>
        <taxon>Bacillota</taxon>
        <taxon>Clostridia</taxon>
        <taxon>Eubacteriales</taxon>
        <taxon>Oscillospiraceae</taxon>
        <taxon>Subdoligranulum</taxon>
    </lineage>
</organism>
<keyword evidence="1" id="KW-0472">Membrane</keyword>
<dbReference type="Proteomes" id="UP000759273">
    <property type="component" value="Unassembled WGS sequence"/>
</dbReference>
<feature type="transmembrane region" description="Helical" evidence="1">
    <location>
        <begin position="82"/>
        <end position="103"/>
    </location>
</feature>
<feature type="transmembrane region" description="Helical" evidence="1">
    <location>
        <begin position="115"/>
        <end position="134"/>
    </location>
</feature>
<feature type="transmembrane region" description="Helical" evidence="1">
    <location>
        <begin position="369"/>
        <end position="392"/>
    </location>
</feature>
<dbReference type="InterPro" id="IPR025686">
    <property type="entry name" value="Glucos_trans_II"/>
</dbReference>
<sequence length="518" mass="55684">MMQLLQKSEDAVCGWLRGIDAALLRTVAAAAALCMLLAHGFAFTNLFPNHDSTVLVFDAQWTMYVLGRWAQNLYFPLVRGKIAAPWLIGAFSIVYLALTGYIIAKLLHLRRWSAALLTGLLGTCASVTAQLATYTYETDAYLLAMLLACAAVWCSRRLPRLWGYAGAAVCLCGCLALYQSYIQFAVGLYLLLLLQSALQGAEWRPWLRQGVGALLTLALGAVLYVVSLKVSLALTGYQLADTGNGLAQMFRLGPAAVLAGIPATYGNFFKTLLGYSGWNDRVMRAATAMLFVLAAAGLVLRLRGRGGHTAAQVLLAAALLPLGLNVSCLLASGNVYILMQHALFLVYLVPMVLFGGSVLFPAERRTGGALVGLLCAFLILRSILCANGAYVYTKLVYDNTARQMTQIMADVGKLDGYEPGTTPVAFAGTFTDSNLTYHDPAFSRYEEGSLHQVNVAVTYDGTIKWWFQHVMGSSAAVLADQATLDAVGKKAAVQAMPNYPAQGYCAMVDGTAVIKLSD</sequence>
<feature type="transmembrane region" description="Helical" evidence="1">
    <location>
        <begin position="344"/>
        <end position="362"/>
    </location>
</feature>
<name>A0A943D7G9_9FIRM</name>
<accession>A0A943D7G9</accession>
<feature type="transmembrane region" description="Helical" evidence="1">
    <location>
        <begin position="212"/>
        <end position="237"/>
    </location>
</feature>
<feature type="transmembrane region" description="Helical" evidence="1">
    <location>
        <begin position="314"/>
        <end position="338"/>
    </location>
</feature>
<keyword evidence="1" id="KW-1133">Transmembrane helix</keyword>